<evidence type="ECO:0000313" key="1">
    <source>
        <dbReference type="Proteomes" id="UP000887563"/>
    </source>
</evidence>
<protein>
    <submittedName>
        <fullName evidence="2">Uncharacterized protein</fullName>
    </submittedName>
</protein>
<dbReference type="WBParaSite" id="Minc3s01893g27012">
    <property type="protein sequence ID" value="Minc3s01893g27012"/>
    <property type="gene ID" value="Minc3s01893g27012"/>
</dbReference>
<keyword evidence="1" id="KW-1185">Reference proteome</keyword>
<sequence length="263" mass="30736">MTNNIQINNEIPSNLIISNNCCQEENRIKFNFDKFINPKLKLKYILEYNWITFGYIINELANGSIEFRKILENGGFVEKIEAIDINDGKGFTSRSLRLIINIKYTNGINNKTKKFPNKFSLILKIFADERIVILLEHFFGKERLEKVMLKFREKLAIVENNNNEEINKEIKDAKVNPAIKESMVIFKKMHQNECVFYKMMDNIENPPLPIPKIYFTKNCREEETEEDDKINKLGPQGLILMEDLTENAHITPLTKGLNEIQVT</sequence>
<evidence type="ECO:0000313" key="2">
    <source>
        <dbReference type="WBParaSite" id="Minc3s01893g27012"/>
    </source>
</evidence>
<dbReference type="PANTHER" id="PTHR23020:SF41">
    <property type="entry name" value="AMINOGLYCOSIDE PHOSPHOTRANSFERASE DOMAIN-CONTAINING PROTEIN"/>
    <property type="match status" value="1"/>
</dbReference>
<dbReference type="PANTHER" id="PTHR23020">
    <property type="entry name" value="UNCHARACTERIZED NUCLEAR HORMONE RECEPTOR-RELATED"/>
    <property type="match status" value="1"/>
</dbReference>
<dbReference type="InterPro" id="IPR052961">
    <property type="entry name" value="Oxido-Kinase-like_Enzymes"/>
</dbReference>
<reference evidence="2" key="1">
    <citation type="submission" date="2022-11" db="UniProtKB">
        <authorList>
            <consortium name="WormBaseParasite"/>
        </authorList>
    </citation>
    <scope>IDENTIFICATION</scope>
</reference>
<dbReference type="Proteomes" id="UP000887563">
    <property type="component" value="Unplaced"/>
</dbReference>
<proteinExistence type="predicted"/>
<dbReference type="AlphaFoldDB" id="A0A914MKF3"/>
<accession>A0A914MKF3</accession>
<name>A0A914MKF3_MELIC</name>
<organism evidence="1 2">
    <name type="scientific">Meloidogyne incognita</name>
    <name type="common">Southern root-knot nematode worm</name>
    <name type="synonym">Oxyuris incognita</name>
    <dbReference type="NCBI Taxonomy" id="6306"/>
    <lineage>
        <taxon>Eukaryota</taxon>
        <taxon>Metazoa</taxon>
        <taxon>Ecdysozoa</taxon>
        <taxon>Nematoda</taxon>
        <taxon>Chromadorea</taxon>
        <taxon>Rhabditida</taxon>
        <taxon>Tylenchina</taxon>
        <taxon>Tylenchomorpha</taxon>
        <taxon>Tylenchoidea</taxon>
        <taxon>Meloidogynidae</taxon>
        <taxon>Meloidogyninae</taxon>
        <taxon>Meloidogyne</taxon>
        <taxon>Meloidogyne incognita group</taxon>
    </lineage>
</organism>